<dbReference type="InterPro" id="IPR011055">
    <property type="entry name" value="Dup_hybrid_motif"/>
</dbReference>
<accession>A0ABT0CAP0</accession>
<dbReference type="Pfam" id="PF01551">
    <property type="entry name" value="Peptidase_M23"/>
    <property type="match status" value="1"/>
</dbReference>
<dbReference type="PANTHER" id="PTHR21666:SF289">
    <property type="entry name" value="L-ALA--D-GLU ENDOPEPTIDASE"/>
    <property type="match status" value="1"/>
</dbReference>
<feature type="region of interest" description="Disordered" evidence="2">
    <location>
        <begin position="148"/>
        <end position="171"/>
    </location>
</feature>
<keyword evidence="1" id="KW-0732">Signal</keyword>
<dbReference type="Proteomes" id="UP000830835">
    <property type="component" value="Unassembled WGS sequence"/>
</dbReference>
<dbReference type="PANTHER" id="PTHR21666">
    <property type="entry name" value="PEPTIDASE-RELATED"/>
    <property type="match status" value="1"/>
</dbReference>
<dbReference type="EMBL" id="JAFIRA010000016">
    <property type="protein sequence ID" value="MCJ2542854.1"/>
    <property type="molecule type" value="Genomic_DNA"/>
</dbReference>
<keyword evidence="5" id="KW-1185">Reference proteome</keyword>
<gene>
    <name evidence="4" type="ORF">JX360_08045</name>
</gene>
<evidence type="ECO:0000313" key="4">
    <source>
        <dbReference type="EMBL" id="MCJ2542854.1"/>
    </source>
</evidence>
<sequence length="316" mass="33681">MDPFIAAVRFPFRWARQWRRLRFWLGLGLCLLGFYPSTLLAQTQPQSLPPPPVVEPALDTPGGAALLLDGAIPMSETSLEAAASPVAADEPLTLEAETRTDTVVGREIILEPEETRNLAAPPDSGNPIVVPIVLMERTSGRRIIISPGQEIRIEDPSQEADPEPASQPQVAAGDERLLYPLPRPVPITSGFGMRMHPIRGQPEFHAGVDLGASMGTPILASFSGRVVNAGSLGGLGIAVVLEHAGNQRTRYGHMSEVAVAAGEQVQQGSVIGYVGASGEVTGPHLHFELWKRASGQDWVVLDATDDLKIAVAQLPG</sequence>
<dbReference type="InterPro" id="IPR016047">
    <property type="entry name" value="M23ase_b-sheet_dom"/>
</dbReference>
<feature type="domain" description="M23ase beta-sheet core" evidence="3">
    <location>
        <begin position="204"/>
        <end position="294"/>
    </location>
</feature>
<evidence type="ECO:0000256" key="2">
    <source>
        <dbReference type="SAM" id="MobiDB-lite"/>
    </source>
</evidence>
<proteinExistence type="predicted"/>
<organism evidence="4 5">
    <name type="scientific">Thermostichus vulcanus str. 'Rupite'</name>
    <dbReference type="NCBI Taxonomy" id="2813851"/>
    <lineage>
        <taxon>Bacteria</taxon>
        <taxon>Bacillati</taxon>
        <taxon>Cyanobacteriota</taxon>
        <taxon>Cyanophyceae</taxon>
        <taxon>Thermostichales</taxon>
        <taxon>Thermostichaceae</taxon>
        <taxon>Thermostichus</taxon>
    </lineage>
</organism>
<dbReference type="SUPFAM" id="SSF51261">
    <property type="entry name" value="Duplicated hybrid motif"/>
    <property type="match status" value="1"/>
</dbReference>
<reference evidence="4" key="1">
    <citation type="submission" date="2021-02" db="EMBL/GenBank/DDBJ databases">
        <title>The CRISPR/cas machinery reduction and long-range gene transfer in the hot spring cyanobacterium Synechococcus.</title>
        <authorList>
            <person name="Dvorak P."/>
            <person name="Jahodarova E."/>
            <person name="Hasler P."/>
            <person name="Poulickova A."/>
        </authorList>
    </citation>
    <scope>NUCLEOTIDE SEQUENCE</scope>
    <source>
        <strain evidence="4">Rupite</strain>
    </source>
</reference>
<evidence type="ECO:0000256" key="1">
    <source>
        <dbReference type="ARBA" id="ARBA00022729"/>
    </source>
</evidence>
<name>A0ABT0CAP0_THEVL</name>
<evidence type="ECO:0000313" key="5">
    <source>
        <dbReference type="Proteomes" id="UP000830835"/>
    </source>
</evidence>
<dbReference type="Gene3D" id="2.70.70.10">
    <property type="entry name" value="Glucose Permease (Domain IIA)"/>
    <property type="match status" value="1"/>
</dbReference>
<evidence type="ECO:0000259" key="3">
    <source>
        <dbReference type="Pfam" id="PF01551"/>
    </source>
</evidence>
<dbReference type="CDD" id="cd12797">
    <property type="entry name" value="M23_peptidase"/>
    <property type="match status" value="1"/>
</dbReference>
<protein>
    <submittedName>
        <fullName evidence="4">M23 family metallopeptidase</fullName>
    </submittedName>
</protein>
<comment type="caution">
    <text evidence="4">The sequence shown here is derived from an EMBL/GenBank/DDBJ whole genome shotgun (WGS) entry which is preliminary data.</text>
</comment>
<dbReference type="InterPro" id="IPR050570">
    <property type="entry name" value="Cell_wall_metabolism_enzyme"/>
</dbReference>